<evidence type="ECO:0000313" key="5">
    <source>
        <dbReference type="Proteomes" id="UP000177334"/>
    </source>
</evidence>
<evidence type="ECO:0000259" key="3">
    <source>
        <dbReference type="Pfam" id="PF00483"/>
    </source>
</evidence>
<keyword evidence="2" id="KW-0548">Nucleotidyltransferase</keyword>
<dbReference type="InterPro" id="IPR005835">
    <property type="entry name" value="NTP_transferase_dom"/>
</dbReference>
<dbReference type="CDD" id="cd04181">
    <property type="entry name" value="NTP_transferase"/>
    <property type="match status" value="1"/>
</dbReference>
<evidence type="ECO:0000313" key="4">
    <source>
        <dbReference type="EMBL" id="OGF92936.1"/>
    </source>
</evidence>
<dbReference type="InterPro" id="IPR050065">
    <property type="entry name" value="GlmU-like"/>
</dbReference>
<reference evidence="4 5" key="1">
    <citation type="journal article" date="2016" name="Nat. Commun.">
        <title>Thousands of microbial genomes shed light on interconnected biogeochemical processes in an aquifer system.</title>
        <authorList>
            <person name="Anantharaman K."/>
            <person name="Brown C.T."/>
            <person name="Hug L.A."/>
            <person name="Sharon I."/>
            <person name="Castelle C.J."/>
            <person name="Probst A.J."/>
            <person name="Thomas B.C."/>
            <person name="Singh A."/>
            <person name="Wilkins M.J."/>
            <person name="Karaoz U."/>
            <person name="Brodie E.L."/>
            <person name="Williams K.H."/>
            <person name="Hubbard S.S."/>
            <person name="Banfield J.F."/>
        </authorList>
    </citation>
    <scope>NUCLEOTIDE SEQUENCE [LARGE SCALE GENOMIC DNA]</scope>
</reference>
<dbReference type="AlphaFoldDB" id="A0A1F5XYH2"/>
<dbReference type="Pfam" id="PF00483">
    <property type="entry name" value="NTP_transferase"/>
    <property type="match status" value="1"/>
</dbReference>
<dbReference type="EMBL" id="MFIP01000001">
    <property type="protein sequence ID" value="OGF92936.1"/>
    <property type="molecule type" value="Genomic_DNA"/>
</dbReference>
<dbReference type="SUPFAM" id="SSF53448">
    <property type="entry name" value="Nucleotide-diphospho-sugar transferases"/>
    <property type="match status" value="1"/>
</dbReference>
<sequence>MKAVILAAGESKRMLPLTLSVPKPLLRIGGKVVLDYIFDALPEEVDQVIIVVGYLKKKIQQHFGVKYQGKSIRYVVQNTLNGSGPALLCCKDLFSPGERFLVMYADDMPNRKEIAECLKHEYSWLCVTTNNSKQNGEAVVSDDGYILEVVEKPEHPVSNIVAVGTMVVNSDIFSYAPIQHPNGEYYLTPLMSQFAASHKIKAVYGRQRPGFLSPDEIEKINLNISDWV</sequence>
<organism evidence="4 5">
    <name type="scientific">Candidatus Giovannonibacteria bacterium RIFCSPLOWO2_12_FULL_43_26</name>
    <dbReference type="NCBI Taxonomy" id="1798363"/>
    <lineage>
        <taxon>Bacteria</taxon>
        <taxon>Candidatus Giovannoniibacteriota</taxon>
    </lineage>
</organism>
<feature type="domain" description="Nucleotidyl transferase" evidence="3">
    <location>
        <begin position="2"/>
        <end position="176"/>
    </location>
</feature>
<dbReference type="PANTHER" id="PTHR43584">
    <property type="entry name" value="NUCLEOTIDYL TRANSFERASE"/>
    <property type="match status" value="1"/>
</dbReference>
<dbReference type="Proteomes" id="UP000177334">
    <property type="component" value="Unassembled WGS sequence"/>
</dbReference>
<dbReference type="Gene3D" id="3.90.550.10">
    <property type="entry name" value="Spore Coat Polysaccharide Biosynthesis Protein SpsA, Chain A"/>
    <property type="match status" value="1"/>
</dbReference>
<dbReference type="PANTHER" id="PTHR43584:SF8">
    <property type="entry name" value="N-ACETYLMURAMATE ALPHA-1-PHOSPHATE URIDYLYLTRANSFERASE"/>
    <property type="match status" value="1"/>
</dbReference>
<evidence type="ECO:0000256" key="1">
    <source>
        <dbReference type="ARBA" id="ARBA00022679"/>
    </source>
</evidence>
<accession>A0A1F5XYH2</accession>
<dbReference type="GO" id="GO:0016779">
    <property type="term" value="F:nucleotidyltransferase activity"/>
    <property type="evidence" value="ECO:0007669"/>
    <property type="project" value="UniProtKB-KW"/>
</dbReference>
<protein>
    <recommendedName>
        <fullName evidence="3">Nucleotidyl transferase domain-containing protein</fullName>
    </recommendedName>
</protein>
<evidence type="ECO:0000256" key="2">
    <source>
        <dbReference type="ARBA" id="ARBA00022695"/>
    </source>
</evidence>
<dbReference type="InterPro" id="IPR029044">
    <property type="entry name" value="Nucleotide-diphossugar_trans"/>
</dbReference>
<name>A0A1F5XYH2_9BACT</name>
<proteinExistence type="predicted"/>
<keyword evidence="1" id="KW-0808">Transferase</keyword>
<comment type="caution">
    <text evidence="4">The sequence shown here is derived from an EMBL/GenBank/DDBJ whole genome shotgun (WGS) entry which is preliminary data.</text>
</comment>
<gene>
    <name evidence="4" type="ORF">A3H05_01325</name>
</gene>